<dbReference type="Gene3D" id="2.40.10.10">
    <property type="entry name" value="Trypsin-like serine proteases"/>
    <property type="match status" value="1"/>
</dbReference>
<sequence length="68" mass="7315">AAPGSPRRLQELRVPLLSLSQCRKLYGTDLGRELPPREIQDDMICAGEPGGGRDSCKVALGHSWGEIG</sequence>
<dbReference type="Pfam" id="PF00089">
    <property type="entry name" value="Trypsin"/>
    <property type="match status" value="1"/>
</dbReference>
<feature type="domain" description="Peptidase S1" evidence="1">
    <location>
        <begin position="4"/>
        <end position="57"/>
    </location>
</feature>
<dbReference type="GO" id="GO:0006508">
    <property type="term" value="P:proteolysis"/>
    <property type="evidence" value="ECO:0007669"/>
    <property type="project" value="InterPro"/>
</dbReference>
<dbReference type="InterPro" id="IPR009003">
    <property type="entry name" value="Peptidase_S1_PA"/>
</dbReference>
<dbReference type="GO" id="GO:0004252">
    <property type="term" value="F:serine-type endopeptidase activity"/>
    <property type="evidence" value="ECO:0007669"/>
    <property type="project" value="InterPro"/>
</dbReference>
<dbReference type="EMBL" id="VZRN01008709">
    <property type="protein sequence ID" value="NWV86680.1"/>
    <property type="molecule type" value="Genomic_DNA"/>
</dbReference>
<gene>
    <name evidence="2" type="primary">Tryp</name>
    <name evidence="2" type="ORF">DASBRO_R16323</name>
</gene>
<dbReference type="InterPro" id="IPR001254">
    <property type="entry name" value="Trypsin_dom"/>
</dbReference>
<feature type="non-terminal residue" evidence="2">
    <location>
        <position position="68"/>
    </location>
</feature>
<feature type="non-terminal residue" evidence="2">
    <location>
        <position position="1"/>
    </location>
</feature>
<protein>
    <submittedName>
        <fullName evidence="2">TRYP protein</fullName>
    </submittedName>
</protein>
<dbReference type="AlphaFoldDB" id="A0A7K6IF78"/>
<organism evidence="2 3">
    <name type="scientific">Dasyornis broadbenti</name>
    <name type="common">rufous bristle-bird</name>
    <dbReference type="NCBI Taxonomy" id="243059"/>
    <lineage>
        <taxon>Eukaryota</taxon>
        <taxon>Metazoa</taxon>
        <taxon>Chordata</taxon>
        <taxon>Craniata</taxon>
        <taxon>Vertebrata</taxon>
        <taxon>Euteleostomi</taxon>
        <taxon>Archelosauria</taxon>
        <taxon>Archosauria</taxon>
        <taxon>Dinosauria</taxon>
        <taxon>Saurischia</taxon>
        <taxon>Theropoda</taxon>
        <taxon>Coelurosauria</taxon>
        <taxon>Aves</taxon>
        <taxon>Neognathae</taxon>
        <taxon>Neoaves</taxon>
        <taxon>Telluraves</taxon>
        <taxon>Australaves</taxon>
        <taxon>Passeriformes</taxon>
        <taxon>Meliphagoidea</taxon>
        <taxon>Dasyornithidae</taxon>
        <taxon>Dasyornis</taxon>
    </lineage>
</organism>
<evidence type="ECO:0000313" key="3">
    <source>
        <dbReference type="Proteomes" id="UP000521322"/>
    </source>
</evidence>
<comment type="caution">
    <text evidence="2">The sequence shown here is derived from an EMBL/GenBank/DDBJ whole genome shotgun (WGS) entry which is preliminary data.</text>
</comment>
<accession>A0A7K6IF78</accession>
<name>A0A7K6IF78_9PASS</name>
<proteinExistence type="predicted"/>
<keyword evidence="3" id="KW-1185">Reference proteome</keyword>
<reference evidence="2 3" key="1">
    <citation type="submission" date="2019-09" db="EMBL/GenBank/DDBJ databases">
        <title>Bird 10,000 Genomes (B10K) Project - Family phase.</title>
        <authorList>
            <person name="Zhang G."/>
        </authorList>
    </citation>
    <scope>NUCLEOTIDE SEQUENCE [LARGE SCALE GENOMIC DNA]</scope>
    <source>
        <strain evidence="2">B10K-DU-029-49</strain>
        <tissue evidence="2">Liver</tissue>
    </source>
</reference>
<dbReference type="SUPFAM" id="SSF50494">
    <property type="entry name" value="Trypsin-like serine proteases"/>
    <property type="match status" value="1"/>
</dbReference>
<dbReference type="InterPro" id="IPR043504">
    <property type="entry name" value="Peptidase_S1_PA_chymotrypsin"/>
</dbReference>
<dbReference type="Proteomes" id="UP000521322">
    <property type="component" value="Unassembled WGS sequence"/>
</dbReference>
<evidence type="ECO:0000313" key="2">
    <source>
        <dbReference type="EMBL" id="NWV86680.1"/>
    </source>
</evidence>
<evidence type="ECO:0000259" key="1">
    <source>
        <dbReference type="Pfam" id="PF00089"/>
    </source>
</evidence>